<dbReference type="Pfam" id="PF00226">
    <property type="entry name" value="DnaJ"/>
    <property type="match status" value="1"/>
</dbReference>
<dbReference type="Proteomes" id="UP000515163">
    <property type="component" value="Unplaced"/>
</dbReference>
<keyword evidence="3" id="KW-0677">Repeat</keyword>
<evidence type="ECO:0000256" key="7">
    <source>
        <dbReference type="ARBA" id="ARBA00023242"/>
    </source>
</evidence>
<dbReference type="PRINTS" id="PR00625">
    <property type="entry name" value="JDOMAIN"/>
</dbReference>
<dbReference type="FunCoup" id="A0A6P8HYX9">
    <property type="interactions" value="1627"/>
</dbReference>
<dbReference type="InterPro" id="IPR009057">
    <property type="entry name" value="Homeodomain-like_sf"/>
</dbReference>
<accession>A0A6P8HYX9</accession>
<dbReference type="PROSITE" id="PS50076">
    <property type="entry name" value="DNAJ_2"/>
    <property type="match status" value="1"/>
</dbReference>
<dbReference type="GO" id="GO:0012505">
    <property type="term" value="C:endomembrane system"/>
    <property type="evidence" value="ECO:0007669"/>
    <property type="project" value="UniProtKB-SubCell"/>
</dbReference>
<dbReference type="PROSITE" id="PS50090">
    <property type="entry name" value="MYB_LIKE"/>
    <property type="match status" value="1"/>
</dbReference>
<dbReference type="InterPro" id="IPR052606">
    <property type="entry name" value="DnaJ_domain_protein"/>
</dbReference>
<dbReference type="InterPro" id="IPR001005">
    <property type="entry name" value="SANT/Myb"/>
</dbReference>
<gene>
    <name evidence="14" type="primary">LOC116296598</name>
</gene>
<dbReference type="Pfam" id="PF23082">
    <property type="entry name" value="Myb_DNA-binding_2"/>
    <property type="match status" value="2"/>
</dbReference>
<evidence type="ECO:0000313" key="13">
    <source>
        <dbReference type="Proteomes" id="UP000515163"/>
    </source>
</evidence>
<dbReference type="GeneID" id="116296598"/>
<protein>
    <submittedName>
        <fullName evidence="14">DnaJ homolog subfamily C member 1-like</fullName>
    </submittedName>
</protein>
<evidence type="ECO:0000256" key="4">
    <source>
        <dbReference type="ARBA" id="ARBA00022989"/>
    </source>
</evidence>
<dbReference type="CDD" id="cd00167">
    <property type="entry name" value="SANT"/>
    <property type="match status" value="1"/>
</dbReference>
<feature type="compositionally biased region" description="Polar residues" evidence="9">
    <location>
        <begin position="389"/>
        <end position="403"/>
    </location>
</feature>
<feature type="domain" description="J" evidence="11">
    <location>
        <begin position="29"/>
        <end position="93"/>
    </location>
</feature>
<dbReference type="CDD" id="cd06257">
    <property type="entry name" value="DnaJ"/>
    <property type="match status" value="1"/>
</dbReference>
<dbReference type="RefSeq" id="XP_031560501.1">
    <property type="nucleotide sequence ID" value="XM_031704641.1"/>
</dbReference>
<evidence type="ECO:0000256" key="3">
    <source>
        <dbReference type="ARBA" id="ARBA00022737"/>
    </source>
</evidence>
<keyword evidence="6" id="KW-0143">Chaperone</keyword>
<dbReference type="SUPFAM" id="SSF46565">
    <property type="entry name" value="Chaperone J-domain"/>
    <property type="match status" value="1"/>
</dbReference>
<feature type="transmembrane region" description="Helical" evidence="10">
    <location>
        <begin position="118"/>
        <end position="138"/>
    </location>
</feature>
<evidence type="ECO:0000259" key="12">
    <source>
        <dbReference type="PROSITE" id="PS50090"/>
    </source>
</evidence>
<dbReference type="Gene3D" id="1.10.287.110">
    <property type="entry name" value="DnaJ domain"/>
    <property type="match status" value="1"/>
</dbReference>
<evidence type="ECO:0000256" key="2">
    <source>
        <dbReference type="ARBA" id="ARBA00022729"/>
    </source>
</evidence>
<keyword evidence="7" id="KW-0539">Nucleus</keyword>
<keyword evidence="13" id="KW-1185">Reference proteome</keyword>
<feature type="compositionally biased region" description="Acidic residues" evidence="9">
    <location>
        <begin position="231"/>
        <end position="241"/>
    </location>
</feature>
<evidence type="ECO:0000256" key="6">
    <source>
        <dbReference type="ARBA" id="ARBA00023186"/>
    </source>
</evidence>
<evidence type="ECO:0000256" key="1">
    <source>
        <dbReference type="ARBA" id="ARBA00022692"/>
    </source>
</evidence>
<reference evidence="14" key="1">
    <citation type="submission" date="2025-08" db="UniProtKB">
        <authorList>
            <consortium name="RefSeq"/>
        </authorList>
    </citation>
    <scope>IDENTIFICATION</scope>
    <source>
        <tissue evidence="14">Tentacle</tissue>
    </source>
</reference>
<feature type="region of interest" description="Disordered" evidence="9">
    <location>
        <begin position="231"/>
        <end position="267"/>
    </location>
</feature>
<dbReference type="PANTHER" id="PTHR44653">
    <property type="entry name" value="DNAJ HOMOLOG SUBFAMILY C MEMBER 1"/>
    <property type="match status" value="1"/>
</dbReference>
<sequence>RKRLLNFEVRCWDQVDLELFDIVEEYKDNFYTLLGVEPTVKTSDIRKAYRRLSLQLHPDKNKEPDAEFKFRRLVAVAEVLKDEDKRKRYDAILRDGLPDWRQPVFYYRRVRKMGFIEFFILLFFILTIGHFIVIWSIYLEKKFEMEELISSKKKRDDKKKRKAKVDITDDDITELADILVHETGVSRPTFFDLLPFKIVRSSISFWSSLPARYRAYKAYLEEEKQRKLEEELELQEEAEEVEQPRPRRRQHVTLPEAAPDDDDSTWVGAPVTNMIEPEERDQDEDNLNTKSHEWTDEDFSRLSRAMVKFPGATPKRWVKIAQELGMTVEMVTKQLKKIRQHQGVSTGDTGKSVSQGAPGKLITSRKAATIAEDVATKAYPDNPVIQSTVQNVDQKSSAPANESSAEKPDKVSGTVMWTQNQQKLLEMALQQFPKTTPDRWTWIARNVPGMSKEDCIARYKTLVELMRQKKGAS</sequence>
<evidence type="ECO:0000256" key="10">
    <source>
        <dbReference type="SAM" id="Phobius"/>
    </source>
</evidence>
<dbReference type="InterPro" id="IPR001623">
    <property type="entry name" value="DnaJ_domain"/>
</dbReference>
<dbReference type="Gene3D" id="1.10.10.60">
    <property type="entry name" value="Homeodomain-like"/>
    <property type="match status" value="2"/>
</dbReference>
<dbReference type="SUPFAM" id="SSF46689">
    <property type="entry name" value="Homeodomain-like"/>
    <property type="match status" value="2"/>
</dbReference>
<dbReference type="KEGG" id="aten:116296598"/>
<feature type="region of interest" description="Disordered" evidence="9">
    <location>
        <begin position="389"/>
        <end position="412"/>
    </location>
</feature>
<feature type="domain" description="Myb-like" evidence="12">
    <location>
        <begin position="417"/>
        <end position="463"/>
    </location>
</feature>
<evidence type="ECO:0000259" key="11">
    <source>
        <dbReference type="PROSITE" id="PS50076"/>
    </source>
</evidence>
<comment type="subcellular location">
    <subcellularLocation>
        <location evidence="8">Endomembrane system</location>
        <topology evidence="8">Single-pass membrane protein</topology>
    </subcellularLocation>
</comment>
<name>A0A6P8HYX9_ACTTE</name>
<dbReference type="SMART" id="SM00717">
    <property type="entry name" value="SANT"/>
    <property type="match status" value="2"/>
</dbReference>
<dbReference type="OrthoDB" id="10250354at2759"/>
<dbReference type="FunFam" id="1.10.10.60:FF:000180">
    <property type="entry name" value="DnaJ (Hsp40) homolog, subfamily C, member 2"/>
    <property type="match status" value="1"/>
</dbReference>
<proteinExistence type="predicted"/>
<dbReference type="InParanoid" id="A0A6P8HYX9"/>
<dbReference type="PANTHER" id="PTHR44653:SF2">
    <property type="entry name" value="DNAJ HOMOLOG SUBFAMILY C MEMBER 1"/>
    <property type="match status" value="1"/>
</dbReference>
<evidence type="ECO:0000256" key="5">
    <source>
        <dbReference type="ARBA" id="ARBA00023136"/>
    </source>
</evidence>
<dbReference type="AlphaFoldDB" id="A0A6P8HYX9"/>
<dbReference type="SMART" id="SM00271">
    <property type="entry name" value="DnaJ"/>
    <property type="match status" value="1"/>
</dbReference>
<keyword evidence="2" id="KW-0732">Signal</keyword>
<evidence type="ECO:0000256" key="9">
    <source>
        <dbReference type="SAM" id="MobiDB-lite"/>
    </source>
</evidence>
<feature type="non-terminal residue" evidence="14">
    <location>
        <position position="1"/>
    </location>
</feature>
<keyword evidence="1 10" id="KW-0812">Transmembrane</keyword>
<organism evidence="13 14">
    <name type="scientific">Actinia tenebrosa</name>
    <name type="common">Australian red waratah sea anemone</name>
    <dbReference type="NCBI Taxonomy" id="6105"/>
    <lineage>
        <taxon>Eukaryota</taxon>
        <taxon>Metazoa</taxon>
        <taxon>Cnidaria</taxon>
        <taxon>Anthozoa</taxon>
        <taxon>Hexacorallia</taxon>
        <taxon>Actiniaria</taxon>
        <taxon>Actiniidae</taxon>
        <taxon>Actinia</taxon>
    </lineage>
</organism>
<evidence type="ECO:0000313" key="14">
    <source>
        <dbReference type="RefSeq" id="XP_031560501.1"/>
    </source>
</evidence>
<evidence type="ECO:0000256" key="8">
    <source>
        <dbReference type="ARBA" id="ARBA00037847"/>
    </source>
</evidence>
<keyword evidence="5 10" id="KW-0472">Membrane</keyword>
<keyword evidence="4 10" id="KW-1133">Transmembrane helix</keyword>
<dbReference type="InterPro" id="IPR036869">
    <property type="entry name" value="J_dom_sf"/>
</dbReference>